<dbReference type="EMBL" id="AZGY01000006">
    <property type="protein sequence ID" value="KZZ97415.1"/>
    <property type="molecule type" value="Genomic_DNA"/>
</dbReference>
<organism evidence="2 3">
    <name type="scientific">Moelleriella libera RCEF 2490</name>
    <dbReference type="NCBI Taxonomy" id="1081109"/>
    <lineage>
        <taxon>Eukaryota</taxon>
        <taxon>Fungi</taxon>
        <taxon>Dikarya</taxon>
        <taxon>Ascomycota</taxon>
        <taxon>Pezizomycotina</taxon>
        <taxon>Sordariomycetes</taxon>
        <taxon>Hypocreomycetidae</taxon>
        <taxon>Hypocreales</taxon>
        <taxon>Clavicipitaceae</taxon>
        <taxon>Moelleriella</taxon>
    </lineage>
</organism>
<feature type="compositionally biased region" description="Low complexity" evidence="1">
    <location>
        <begin position="66"/>
        <end position="85"/>
    </location>
</feature>
<evidence type="ECO:0000313" key="3">
    <source>
        <dbReference type="Proteomes" id="UP000078544"/>
    </source>
</evidence>
<dbReference type="Proteomes" id="UP000078544">
    <property type="component" value="Unassembled WGS sequence"/>
</dbReference>
<name>A0A168D6M5_9HYPO</name>
<proteinExistence type="predicted"/>
<reference evidence="2 3" key="1">
    <citation type="journal article" date="2016" name="Genome Biol. Evol.">
        <title>Divergent and convergent evolution of fungal pathogenicity.</title>
        <authorList>
            <person name="Shang Y."/>
            <person name="Xiao G."/>
            <person name="Zheng P."/>
            <person name="Cen K."/>
            <person name="Zhan S."/>
            <person name="Wang C."/>
        </authorList>
    </citation>
    <scope>NUCLEOTIDE SEQUENCE [LARGE SCALE GENOMIC DNA]</scope>
    <source>
        <strain evidence="2 3">RCEF 2490</strain>
    </source>
</reference>
<protein>
    <submittedName>
        <fullName evidence="2">Uncharacterized protein</fullName>
    </submittedName>
</protein>
<gene>
    <name evidence="2" type="ORF">AAL_03379</name>
</gene>
<feature type="region of interest" description="Disordered" evidence="1">
    <location>
        <begin position="64"/>
        <end position="126"/>
    </location>
</feature>
<sequence length="263" mass="27771">MQGIITDDEFMRRCPRAVFIASLSSGASCIQRSISPNAPQCCYGGGSSSNSTSLPVSRVVAAPANNKQAASQSTTTSASNVQTSNENSSGRQSSYSYTTGNDAHQSGSQVSSGSKGNHGVFDDPDQLPAEVHGVIALGFGLEASRPGQNQVLTSNLGSNNLPDSGRGNDNEASYNENVASVSNLAGTPEFAKPRYPLSPYSSSRSDTYEAGYRYVYKTKADGTVYVSITADWPGTQQCAFNYPRGRENLQTMIERAAKACLST</sequence>
<feature type="region of interest" description="Disordered" evidence="1">
    <location>
        <begin position="150"/>
        <end position="173"/>
    </location>
</feature>
<evidence type="ECO:0000313" key="2">
    <source>
        <dbReference type="EMBL" id="KZZ97415.1"/>
    </source>
</evidence>
<keyword evidence="3" id="KW-1185">Reference proteome</keyword>
<accession>A0A168D6M5</accession>
<feature type="compositionally biased region" description="Low complexity" evidence="1">
    <location>
        <begin position="105"/>
        <end position="114"/>
    </location>
</feature>
<feature type="compositionally biased region" description="Polar residues" evidence="1">
    <location>
        <begin position="150"/>
        <end position="162"/>
    </location>
</feature>
<feature type="compositionally biased region" description="Polar residues" evidence="1">
    <location>
        <begin position="86"/>
        <end position="104"/>
    </location>
</feature>
<evidence type="ECO:0000256" key="1">
    <source>
        <dbReference type="SAM" id="MobiDB-lite"/>
    </source>
</evidence>
<dbReference type="AlphaFoldDB" id="A0A168D6M5"/>
<comment type="caution">
    <text evidence="2">The sequence shown here is derived from an EMBL/GenBank/DDBJ whole genome shotgun (WGS) entry which is preliminary data.</text>
</comment>